<proteinExistence type="predicted"/>
<sequence>MPSQVLSSLAVQSLPLITFVRPLSPSLLVDGHNSFLSSPLLGSSSICEVMSVTSGELISRIVLEESDKTYDFSFREGDETCDFSFQGFDRFLLFDELESPSESELEDAMTASLWL</sequence>
<organism evidence="1 2">
    <name type="scientific">Acer negundo</name>
    <name type="common">Box elder</name>
    <dbReference type="NCBI Taxonomy" id="4023"/>
    <lineage>
        <taxon>Eukaryota</taxon>
        <taxon>Viridiplantae</taxon>
        <taxon>Streptophyta</taxon>
        <taxon>Embryophyta</taxon>
        <taxon>Tracheophyta</taxon>
        <taxon>Spermatophyta</taxon>
        <taxon>Magnoliopsida</taxon>
        <taxon>eudicotyledons</taxon>
        <taxon>Gunneridae</taxon>
        <taxon>Pentapetalae</taxon>
        <taxon>rosids</taxon>
        <taxon>malvids</taxon>
        <taxon>Sapindales</taxon>
        <taxon>Sapindaceae</taxon>
        <taxon>Hippocastanoideae</taxon>
        <taxon>Acereae</taxon>
        <taxon>Acer</taxon>
    </lineage>
</organism>
<protein>
    <submittedName>
        <fullName evidence="1">Uncharacterized protein</fullName>
    </submittedName>
</protein>
<dbReference type="Proteomes" id="UP001064489">
    <property type="component" value="Chromosome 12"/>
</dbReference>
<reference evidence="1" key="1">
    <citation type="journal article" date="2022" name="Plant J.">
        <title>Strategies of tolerance reflected in two North American maple genomes.</title>
        <authorList>
            <person name="McEvoy S.L."/>
            <person name="Sezen U.U."/>
            <person name="Trouern-Trend A."/>
            <person name="McMahon S.M."/>
            <person name="Schaberg P.G."/>
            <person name="Yang J."/>
            <person name="Wegrzyn J.L."/>
            <person name="Swenson N.G."/>
        </authorList>
    </citation>
    <scope>NUCLEOTIDE SEQUENCE</scope>
    <source>
        <strain evidence="1">91603</strain>
    </source>
</reference>
<evidence type="ECO:0000313" key="2">
    <source>
        <dbReference type="Proteomes" id="UP001064489"/>
    </source>
</evidence>
<reference evidence="1" key="2">
    <citation type="submission" date="2023-02" db="EMBL/GenBank/DDBJ databases">
        <authorList>
            <person name="Swenson N.G."/>
            <person name="Wegrzyn J.L."/>
            <person name="Mcevoy S.L."/>
        </authorList>
    </citation>
    <scope>NUCLEOTIDE SEQUENCE</scope>
    <source>
        <strain evidence="1">91603</strain>
        <tissue evidence="1">Leaf</tissue>
    </source>
</reference>
<accession>A0AAD5I8M5</accession>
<keyword evidence="2" id="KW-1185">Reference proteome</keyword>
<dbReference type="EMBL" id="JAJSOW010000107">
    <property type="protein sequence ID" value="KAI9156418.1"/>
    <property type="molecule type" value="Genomic_DNA"/>
</dbReference>
<dbReference type="AlphaFoldDB" id="A0AAD5I8M5"/>
<gene>
    <name evidence="1" type="ORF">LWI28_006079</name>
</gene>
<evidence type="ECO:0000313" key="1">
    <source>
        <dbReference type="EMBL" id="KAI9156418.1"/>
    </source>
</evidence>
<comment type="caution">
    <text evidence="1">The sequence shown here is derived from an EMBL/GenBank/DDBJ whole genome shotgun (WGS) entry which is preliminary data.</text>
</comment>
<name>A0AAD5I8M5_ACENE</name>